<evidence type="ECO:0000259" key="1">
    <source>
        <dbReference type="PROSITE" id="PS51502"/>
    </source>
</evidence>
<dbReference type="PROSITE" id="PS51502">
    <property type="entry name" value="S_R_A_B_BARREL"/>
    <property type="match status" value="1"/>
</dbReference>
<dbReference type="PANTHER" id="PTHR37832">
    <property type="entry name" value="BLL2683 PROTEIN"/>
    <property type="match status" value="1"/>
</dbReference>
<name>A0A934SVX9_9MICO</name>
<evidence type="ECO:0000313" key="3">
    <source>
        <dbReference type="Proteomes" id="UP000636458"/>
    </source>
</evidence>
<accession>A0A934SVX9</accession>
<protein>
    <submittedName>
        <fullName evidence="2">Dabb family protein</fullName>
    </submittedName>
</protein>
<dbReference type="Proteomes" id="UP000636458">
    <property type="component" value="Unassembled WGS sequence"/>
</dbReference>
<dbReference type="RefSeq" id="WP_200557204.1">
    <property type="nucleotide sequence ID" value="NZ_JAEPES010000006.1"/>
</dbReference>
<comment type="caution">
    <text evidence="2">The sequence shown here is derived from an EMBL/GenBank/DDBJ whole genome shotgun (WGS) entry which is preliminary data.</text>
</comment>
<proteinExistence type="predicted"/>
<dbReference type="Pfam" id="PF07876">
    <property type="entry name" value="Dabb"/>
    <property type="match status" value="1"/>
</dbReference>
<dbReference type="SUPFAM" id="SSF54909">
    <property type="entry name" value="Dimeric alpha+beta barrel"/>
    <property type="match status" value="1"/>
</dbReference>
<dbReference type="SMART" id="SM00886">
    <property type="entry name" value="Dabb"/>
    <property type="match status" value="1"/>
</dbReference>
<feature type="domain" description="Stress-response A/B barrel" evidence="1">
    <location>
        <begin position="2"/>
        <end position="97"/>
    </location>
</feature>
<dbReference type="InterPro" id="IPR011008">
    <property type="entry name" value="Dimeric_a/b-barrel"/>
</dbReference>
<dbReference type="InterPro" id="IPR013097">
    <property type="entry name" value="Dabb"/>
</dbReference>
<keyword evidence="3" id="KW-1185">Reference proteome</keyword>
<dbReference type="Gene3D" id="3.30.70.100">
    <property type="match status" value="1"/>
</dbReference>
<dbReference type="AlphaFoldDB" id="A0A934SVX9"/>
<sequence length="99" mass="10793">MIRHVVSWKLAAEDTATKAEQSAQIAAALQTLPPVIPEIQSLTVASNSVDVEGNWDVVLIADYADEAALRTYIDHPEHQKVAGFIRTLVAQRSNVDVTL</sequence>
<evidence type="ECO:0000313" key="2">
    <source>
        <dbReference type="EMBL" id="MBK4349004.1"/>
    </source>
</evidence>
<dbReference type="EMBL" id="JAEPES010000006">
    <property type="protein sequence ID" value="MBK4349004.1"/>
    <property type="molecule type" value="Genomic_DNA"/>
</dbReference>
<organism evidence="2 3">
    <name type="scientific">Lacisediminihabitans changchengi</name>
    <dbReference type="NCBI Taxonomy" id="2787634"/>
    <lineage>
        <taxon>Bacteria</taxon>
        <taxon>Bacillati</taxon>
        <taxon>Actinomycetota</taxon>
        <taxon>Actinomycetes</taxon>
        <taxon>Micrococcales</taxon>
        <taxon>Microbacteriaceae</taxon>
        <taxon>Lacisediminihabitans</taxon>
    </lineage>
</organism>
<gene>
    <name evidence="2" type="ORF">IV501_15330</name>
</gene>
<reference evidence="2" key="1">
    <citation type="submission" date="2021-01" db="EMBL/GenBank/DDBJ databases">
        <title>Lacisediminihabitans sp. nov. strain G11-30, isolated from Antarctic Soil.</title>
        <authorList>
            <person name="Li J."/>
        </authorList>
    </citation>
    <scope>NUCLEOTIDE SEQUENCE</scope>
    <source>
        <strain evidence="2">G11-30</strain>
    </source>
</reference>
<dbReference type="PANTHER" id="PTHR37832:SF1">
    <property type="entry name" value="STRESS-RESPONSE A_B BARREL DOMAIN-CONTAINING PROTEIN"/>
    <property type="match status" value="1"/>
</dbReference>